<feature type="region of interest" description="Disordered" evidence="1">
    <location>
        <begin position="125"/>
        <end position="180"/>
    </location>
</feature>
<evidence type="ECO:0000313" key="3">
    <source>
        <dbReference type="Proteomes" id="UP001358586"/>
    </source>
</evidence>
<evidence type="ECO:0000313" key="2">
    <source>
        <dbReference type="EMBL" id="KAK5771213.1"/>
    </source>
</evidence>
<dbReference type="EMBL" id="JARKNE010000013">
    <property type="protein sequence ID" value="KAK5771213.1"/>
    <property type="molecule type" value="Genomic_DNA"/>
</dbReference>
<organism evidence="2 3">
    <name type="scientific">Gossypium arboreum</name>
    <name type="common">Tree cotton</name>
    <name type="synonym">Gossypium nanking</name>
    <dbReference type="NCBI Taxonomy" id="29729"/>
    <lineage>
        <taxon>Eukaryota</taxon>
        <taxon>Viridiplantae</taxon>
        <taxon>Streptophyta</taxon>
        <taxon>Embryophyta</taxon>
        <taxon>Tracheophyta</taxon>
        <taxon>Spermatophyta</taxon>
        <taxon>Magnoliopsida</taxon>
        <taxon>eudicotyledons</taxon>
        <taxon>Gunneridae</taxon>
        <taxon>Pentapetalae</taxon>
        <taxon>rosids</taxon>
        <taxon>malvids</taxon>
        <taxon>Malvales</taxon>
        <taxon>Malvaceae</taxon>
        <taxon>Malvoideae</taxon>
        <taxon>Gossypium</taxon>
    </lineage>
</organism>
<gene>
    <name evidence="2" type="ORF">PVK06_047398</name>
</gene>
<accession>A0ABR0MDQ5</accession>
<feature type="compositionally biased region" description="Acidic residues" evidence="1">
    <location>
        <begin position="135"/>
        <end position="146"/>
    </location>
</feature>
<name>A0ABR0MDQ5_GOSAR</name>
<evidence type="ECO:0000256" key="1">
    <source>
        <dbReference type="SAM" id="MobiDB-lite"/>
    </source>
</evidence>
<keyword evidence="3" id="KW-1185">Reference proteome</keyword>
<dbReference type="Proteomes" id="UP001358586">
    <property type="component" value="Chromosome 13"/>
</dbReference>
<reference evidence="2 3" key="1">
    <citation type="submission" date="2023-03" db="EMBL/GenBank/DDBJ databases">
        <title>WGS of Gossypium arboreum.</title>
        <authorList>
            <person name="Yu D."/>
        </authorList>
    </citation>
    <scope>NUCLEOTIDE SEQUENCE [LARGE SCALE GENOMIC DNA]</scope>
    <source>
        <tissue evidence="2">Leaf</tissue>
    </source>
</reference>
<protein>
    <submittedName>
        <fullName evidence="2">Uncharacterized protein</fullName>
    </submittedName>
</protein>
<sequence length="246" mass="27936">MSKVILHEALPAILAESPFLQLVLQVAAKVGKLVRGPSAYENSYDLGITRFATNFIALESIVRSKQTLKEMVTSSVWKRSAYARKPPGLKIMEVINSKEDSLNAWIEEREDSTLDSEPNFSWLPEELLNEPDKENLDEETQCDNMDDISPTQSIEESVQLSAPSDGDGDDLGGNNEDACQTEPQHMYSNIFYGYQGMTRYSYATVPDLYETNASISSQHRRVRDDRTHGRMREHFYDSFKAHHHIV</sequence>
<feature type="compositionally biased region" description="Polar residues" evidence="1">
    <location>
        <begin position="149"/>
        <end position="162"/>
    </location>
</feature>
<comment type="caution">
    <text evidence="2">The sequence shown here is derived from an EMBL/GenBank/DDBJ whole genome shotgun (WGS) entry which is preliminary data.</text>
</comment>
<proteinExistence type="predicted"/>